<gene>
    <name evidence="1" type="ORF">SAMN03080610_00124</name>
</gene>
<sequence length="123" mass="13657">MPAPSSARLLSARGCLFSAGGIAYLACLMALRDHPAETCWLCGRPLGRRVEWHHPTPKSRGGRETVPIHPICHRTLHAVFSNADLARMEAEGTPLSAHPKIEKFLAWIANKPPDFHAPTHRRR</sequence>
<evidence type="ECO:0000313" key="2">
    <source>
        <dbReference type="Proteomes" id="UP000199347"/>
    </source>
</evidence>
<dbReference type="AlphaFoldDB" id="A0A1G5M7E1"/>
<protein>
    <recommendedName>
        <fullName evidence="3">HNH endonuclease</fullName>
    </recommendedName>
</protein>
<dbReference type="STRING" id="1120955.SAMN03080610_00124"/>
<evidence type="ECO:0000313" key="1">
    <source>
        <dbReference type="EMBL" id="SCZ20289.1"/>
    </source>
</evidence>
<dbReference type="Proteomes" id="UP000199347">
    <property type="component" value="Unassembled WGS sequence"/>
</dbReference>
<evidence type="ECO:0008006" key="3">
    <source>
        <dbReference type="Google" id="ProtNLM"/>
    </source>
</evidence>
<keyword evidence="2" id="KW-1185">Reference proteome</keyword>
<name>A0A1G5M7E1_AFIMA</name>
<reference evidence="2" key="1">
    <citation type="submission" date="2016-10" db="EMBL/GenBank/DDBJ databases">
        <authorList>
            <person name="Varghese N."/>
            <person name="Submissions S."/>
        </authorList>
    </citation>
    <scope>NUCLEOTIDE SEQUENCE [LARGE SCALE GENOMIC DNA]</scope>
    <source>
        <strain evidence="2">DSM 2698</strain>
    </source>
</reference>
<dbReference type="RefSeq" id="WP_244514331.1">
    <property type="nucleotide sequence ID" value="NZ_FMVW01000001.1"/>
</dbReference>
<dbReference type="EMBL" id="FMVW01000001">
    <property type="protein sequence ID" value="SCZ20289.1"/>
    <property type="molecule type" value="Genomic_DNA"/>
</dbReference>
<proteinExistence type="predicted"/>
<accession>A0A1G5M7E1</accession>
<organism evidence="1 2">
    <name type="scientific">Afifella marina DSM 2698</name>
    <dbReference type="NCBI Taxonomy" id="1120955"/>
    <lineage>
        <taxon>Bacteria</taxon>
        <taxon>Pseudomonadati</taxon>
        <taxon>Pseudomonadota</taxon>
        <taxon>Alphaproteobacteria</taxon>
        <taxon>Hyphomicrobiales</taxon>
        <taxon>Afifellaceae</taxon>
        <taxon>Afifella</taxon>
    </lineage>
</organism>